<gene>
    <name evidence="1" type="ORF">KC01_LOCUS11360</name>
</gene>
<organism evidence="1 2">
    <name type="scientific">Knipowitschia caucasica</name>
    <name type="common">Caucasian dwarf goby</name>
    <name type="synonym">Pomatoschistus caucasicus</name>
    <dbReference type="NCBI Taxonomy" id="637954"/>
    <lineage>
        <taxon>Eukaryota</taxon>
        <taxon>Metazoa</taxon>
        <taxon>Chordata</taxon>
        <taxon>Craniata</taxon>
        <taxon>Vertebrata</taxon>
        <taxon>Euteleostomi</taxon>
        <taxon>Actinopterygii</taxon>
        <taxon>Neopterygii</taxon>
        <taxon>Teleostei</taxon>
        <taxon>Neoteleostei</taxon>
        <taxon>Acanthomorphata</taxon>
        <taxon>Gobiaria</taxon>
        <taxon>Gobiiformes</taxon>
        <taxon>Gobioidei</taxon>
        <taxon>Gobiidae</taxon>
        <taxon>Gobiinae</taxon>
        <taxon>Knipowitschia</taxon>
    </lineage>
</organism>
<sequence length="67" mass="7500">MMETECPSAYEEPKYIVFDSNLKLPTLLVSSEVGQSADTGEHTSWQSTAFCSSVFFRRILCKAGKDM</sequence>
<evidence type="ECO:0000313" key="2">
    <source>
        <dbReference type="Proteomes" id="UP001497482"/>
    </source>
</evidence>
<protein>
    <submittedName>
        <fullName evidence="1">Uncharacterized protein</fullName>
    </submittedName>
</protein>
<accession>A0AAV2JXS8</accession>
<evidence type="ECO:0000313" key="1">
    <source>
        <dbReference type="EMBL" id="CAL1580530.1"/>
    </source>
</evidence>
<reference evidence="1 2" key="1">
    <citation type="submission" date="2024-04" db="EMBL/GenBank/DDBJ databases">
        <authorList>
            <person name="Waldvogel A.-M."/>
            <person name="Schoenle A."/>
        </authorList>
    </citation>
    <scope>NUCLEOTIDE SEQUENCE [LARGE SCALE GENOMIC DNA]</scope>
</reference>
<dbReference type="AlphaFoldDB" id="A0AAV2JXS8"/>
<proteinExistence type="predicted"/>
<name>A0AAV2JXS8_KNICA</name>
<keyword evidence="2" id="KW-1185">Reference proteome</keyword>
<dbReference type="EMBL" id="OZ035836">
    <property type="protein sequence ID" value="CAL1580530.1"/>
    <property type="molecule type" value="Genomic_DNA"/>
</dbReference>
<dbReference type="Proteomes" id="UP001497482">
    <property type="component" value="Chromosome 14"/>
</dbReference>